<evidence type="ECO:0000313" key="2">
    <source>
        <dbReference type="EMBL" id="QBI18435.1"/>
    </source>
</evidence>
<dbReference type="PANTHER" id="PTHR37017:SF11">
    <property type="entry name" value="ESTERASE_LIPASE_THIOESTERASE DOMAIN-CONTAINING PROTEIN"/>
    <property type="match status" value="1"/>
</dbReference>
<feature type="domain" description="AB hydrolase-1" evidence="1">
    <location>
        <begin position="16"/>
        <end position="232"/>
    </location>
</feature>
<dbReference type="Gene3D" id="3.40.50.1820">
    <property type="entry name" value="alpha/beta hydrolase"/>
    <property type="match status" value="1"/>
</dbReference>
<dbReference type="EMBL" id="CP036402">
    <property type="protein sequence ID" value="QBI18435.1"/>
    <property type="molecule type" value="Genomic_DNA"/>
</dbReference>
<dbReference type="GO" id="GO:0016787">
    <property type="term" value="F:hydrolase activity"/>
    <property type="evidence" value="ECO:0007669"/>
    <property type="project" value="UniProtKB-KW"/>
</dbReference>
<proteinExistence type="predicted"/>
<dbReference type="InterPro" id="IPR029058">
    <property type="entry name" value="AB_hydrolase_fold"/>
</dbReference>
<accession>A0A411YB77</accession>
<gene>
    <name evidence="2" type="ORF">ER308_01860</name>
</gene>
<reference evidence="2 3" key="1">
    <citation type="submission" date="2019-01" db="EMBL/GenBank/DDBJ databases">
        <title>Egibacter rhizosphaerae EGI 80759T.</title>
        <authorList>
            <person name="Chen D.-D."/>
            <person name="Tian Y."/>
            <person name="Jiao J.-Y."/>
            <person name="Zhang X.-T."/>
            <person name="Zhang Y.-G."/>
            <person name="Zhang Y."/>
            <person name="Xiao M."/>
            <person name="Shu W.-S."/>
            <person name="Li W.-J."/>
        </authorList>
    </citation>
    <scope>NUCLEOTIDE SEQUENCE [LARGE SCALE GENOMIC DNA]</scope>
    <source>
        <strain evidence="2 3">EGI 80759</strain>
    </source>
</reference>
<keyword evidence="2" id="KW-0378">Hydrolase</keyword>
<dbReference type="OrthoDB" id="9773549at2"/>
<dbReference type="AlphaFoldDB" id="A0A411YB77"/>
<organism evidence="2 3">
    <name type="scientific">Egibacter rhizosphaerae</name>
    <dbReference type="NCBI Taxonomy" id="1670831"/>
    <lineage>
        <taxon>Bacteria</taxon>
        <taxon>Bacillati</taxon>
        <taxon>Actinomycetota</taxon>
        <taxon>Nitriliruptoria</taxon>
        <taxon>Egibacterales</taxon>
        <taxon>Egibacteraceae</taxon>
        <taxon>Egibacter</taxon>
    </lineage>
</organism>
<protein>
    <submittedName>
        <fullName evidence="2">Alpha/beta hydrolase</fullName>
    </submittedName>
</protein>
<dbReference type="KEGG" id="erz:ER308_01860"/>
<sequence length="246" mass="26341">MTASAAPVTTPTPATFVLVPGAGGLASYWHRLVPELEARGHTALAVDLPADEDSAGLHEYADAVASAARGSDPLVVVAQSMGGLSAPLVCERLKVSLLVMVNAMIPLPGETGGSWWAATGQAKARAEHAARENRPVTDEVDVLEEFFHDLPAAVVAEVLRQEARVQSETPFAQPFPLDRWPDVPTRVLAGRDDRFFPADFQRHVAEERLGITSDEMPGGHLVALGQPKQLADRLQAYWNDLARGAS</sequence>
<dbReference type="InterPro" id="IPR000073">
    <property type="entry name" value="AB_hydrolase_1"/>
</dbReference>
<dbReference type="InterPro" id="IPR052897">
    <property type="entry name" value="Sec-Metab_Biosynth_Hydrolase"/>
</dbReference>
<dbReference type="PANTHER" id="PTHR37017">
    <property type="entry name" value="AB HYDROLASE-1 DOMAIN-CONTAINING PROTEIN-RELATED"/>
    <property type="match status" value="1"/>
</dbReference>
<dbReference type="SUPFAM" id="SSF53474">
    <property type="entry name" value="alpha/beta-Hydrolases"/>
    <property type="match status" value="1"/>
</dbReference>
<name>A0A411YB77_9ACTN</name>
<dbReference type="Proteomes" id="UP000291469">
    <property type="component" value="Chromosome"/>
</dbReference>
<keyword evidence="3" id="KW-1185">Reference proteome</keyword>
<evidence type="ECO:0000259" key="1">
    <source>
        <dbReference type="Pfam" id="PF12697"/>
    </source>
</evidence>
<dbReference type="RefSeq" id="WP_131153433.1">
    <property type="nucleotide sequence ID" value="NZ_CP036402.1"/>
</dbReference>
<evidence type="ECO:0000313" key="3">
    <source>
        <dbReference type="Proteomes" id="UP000291469"/>
    </source>
</evidence>
<dbReference type="Pfam" id="PF12697">
    <property type="entry name" value="Abhydrolase_6"/>
    <property type="match status" value="1"/>
</dbReference>